<dbReference type="SUPFAM" id="SSF56219">
    <property type="entry name" value="DNase I-like"/>
    <property type="match status" value="1"/>
</dbReference>
<dbReference type="AlphaFoldDB" id="A0A9J5YIH7"/>
<dbReference type="EMBL" id="JACXVP010000006">
    <property type="protein sequence ID" value="KAG5599845.1"/>
    <property type="molecule type" value="Genomic_DNA"/>
</dbReference>
<keyword evidence="2" id="KW-1185">Reference proteome</keyword>
<proteinExistence type="predicted"/>
<organism evidence="1 2">
    <name type="scientific">Solanum commersonii</name>
    <name type="common">Commerson's wild potato</name>
    <name type="synonym">Commerson's nightshade</name>
    <dbReference type="NCBI Taxonomy" id="4109"/>
    <lineage>
        <taxon>Eukaryota</taxon>
        <taxon>Viridiplantae</taxon>
        <taxon>Streptophyta</taxon>
        <taxon>Embryophyta</taxon>
        <taxon>Tracheophyta</taxon>
        <taxon>Spermatophyta</taxon>
        <taxon>Magnoliopsida</taxon>
        <taxon>eudicotyledons</taxon>
        <taxon>Gunneridae</taxon>
        <taxon>Pentapetalae</taxon>
        <taxon>asterids</taxon>
        <taxon>lamiids</taxon>
        <taxon>Solanales</taxon>
        <taxon>Solanaceae</taxon>
        <taxon>Solanoideae</taxon>
        <taxon>Solaneae</taxon>
        <taxon>Solanum</taxon>
    </lineage>
</organism>
<comment type="caution">
    <text evidence="1">The sequence shown here is derived from an EMBL/GenBank/DDBJ whole genome shotgun (WGS) entry which is preliminary data.</text>
</comment>
<dbReference type="Gene3D" id="3.60.10.10">
    <property type="entry name" value="Endonuclease/exonuclease/phosphatase"/>
    <property type="match status" value="1"/>
</dbReference>
<sequence length="319" mass="36752">MRKTKQIKDIISPEITIQTQITNSPMVNVQATDIEKGFSKRKKFTSTVLIPADVKLGTKEISLEEVGRKAKEKGIQLLRLSNPLRIDETLTIDMTEHEDTAYKDREDIDMFNGWKESTLSISDDELIKRDIPTLTCVKVDNSTQKHHSVTFFNNLSPRVSRINTLSWNIRRIRSQGSLERLKTLKNEHKFPYMFLQEPKIFWSTSYQLDIIEDKEQHVLIHITHLHEPVDFHLSLVYVKCEEAFRIPLWDDLRDISGRITGPWGVVGDFNVITCSDEKIGGNLFRIQESLASPRVWKTVTFKMVAFLGPSLLGVITETL</sequence>
<dbReference type="Proteomes" id="UP000824120">
    <property type="component" value="Chromosome 6"/>
</dbReference>
<accession>A0A9J5YIH7</accession>
<reference evidence="1 2" key="1">
    <citation type="submission" date="2020-09" db="EMBL/GenBank/DDBJ databases">
        <title>De no assembly of potato wild relative species, Solanum commersonii.</title>
        <authorList>
            <person name="Cho K."/>
        </authorList>
    </citation>
    <scope>NUCLEOTIDE SEQUENCE [LARGE SCALE GENOMIC DNA]</scope>
    <source>
        <strain evidence="1">LZ3.2</strain>
        <tissue evidence="1">Leaf</tissue>
    </source>
</reference>
<protein>
    <recommendedName>
        <fullName evidence="3">Endonuclease/exonuclease/phosphatase domain-containing protein</fullName>
    </recommendedName>
</protein>
<name>A0A9J5YIH7_SOLCO</name>
<evidence type="ECO:0008006" key="3">
    <source>
        <dbReference type="Google" id="ProtNLM"/>
    </source>
</evidence>
<dbReference type="InterPro" id="IPR036691">
    <property type="entry name" value="Endo/exonu/phosph_ase_sf"/>
</dbReference>
<evidence type="ECO:0000313" key="1">
    <source>
        <dbReference type="EMBL" id="KAG5599845.1"/>
    </source>
</evidence>
<gene>
    <name evidence="1" type="ORF">H5410_031215</name>
</gene>
<evidence type="ECO:0000313" key="2">
    <source>
        <dbReference type="Proteomes" id="UP000824120"/>
    </source>
</evidence>
<dbReference type="OrthoDB" id="1113909at2759"/>